<protein>
    <recommendedName>
        <fullName evidence="3">Bacteriocin biosynthesis cyclodehydratase domain-containing protein</fullName>
    </recommendedName>
</protein>
<evidence type="ECO:0000313" key="2">
    <source>
        <dbReference type="Proteomes" id="UP000232453"/>
    </source>
</evidence>
<evidence type="ECO:0008006" key="3">
    <source>
        <dbReference type="Google" id="ProtNLM"/>
    </source>
</evidence>
<comment type="caution">
    <text evidence="1">The sequence shown here is derived from an EMBL/GenBank/DDBJ whole genome shotgun (WGS) entry which is preliminary data.</text>
</comment>
<accession>A0AA44USY1</accession>
<proteinExistence type="predicted"/>
<dbReference type="EMBL" id="PHUJ01000003">
    <property type="protein sequence ID" value="PKB32645.1"/>
    <property type="molecule type" value="Genomic_DNA"/>
</dbReference>
<reference evidence="1 2" key="1">
    <citation type="submission" date="2017-11" db="EMBL/GenBank/DDBJ databases">
        <title>Sequencing the genomes of 1000 actinobacteria strains.</title>
        <authorList>
            <person name="Klenk H.-P."/>
        </authorList>
    </citation>
    <scope>NUCLEOTIDE SEQUENCE [LARGE SCALE GENOMIC DNA]</scope>
    <source>
        <strain evidence="1 2">DSM 44104</strain>
    </source>
</reference>
<gene>
    <name evidence="1" type="ORF">ATL51_4379</name>
</gene>
<organism evidence="1 2">
    <name type="scientific">Pseudonocardia alni</name>
    <name type="common">Amycolata alni</name>
    <dbReference type="NCBI Taxonomy" id="33907"/>
    <lineage>
        <taxon>Bacteria</taxon>
        <taxon>Bacillati</taxon>
        <taxon>Actinomycetota</taxon>
        <taxon>Actinomycetes</taxon>
        <taxon>Pseudonocardiales</taxon>
        <taxon>Pseudonocardiaceae</taxon>
        <taxon>Pseudonocardia</taxon>
    </lineage>
</organism>
<evidence type="ECO:0000313" key="1">
    <source>
        <dbReference type="EMBL" id="PKB32645.1"/>
    </source>
</evidence>
<name>A0AA44USY1_PSEA5</name>
<dbReference type="AlphaFoldDB" id="A0AA44USY1"/>
<dbReference type="Proteomes" id="UP000232453">
    <property type="component" value="Unassembled WGS sequence"/>
</dbReference>
<sequence>MAPVTGLPARLALAAHLAVLPAGPRARRIGSGPPRARLLEELSPAAVDALDRLADGPCPTGALTRGDDEVAVLLAVLWRAGLLADPDVVDRVRRRREGTLVEVRGDGALAVAVVAGLARAGIGQLYPQVGGVTGADDVLAGLPVGPGRDRGEELRTFLRDAGVDTDPPRRVPADLVVLADDGPMPPEAPSEHLFVALRDGRGVVGPLVLPGRGPCPGCAGAPGAAGGPSSAAPHVLVATAAVAVGQVLAAVDGPVRGGRPPASWGAVLEVDADAATVLTRPGFRRPGCSCGTAAAAVPDSAPGPTAPCGNPPAGWTITV</sequence>
<dbReference type="Gene3D" id="3.40.50.720">
    <property type="entry name" value="NAD(P)-binding Rossmann-like Domain"/>
    <property type="match status" value="1"/>
</dbReference>